<dbReference type="InterPro" id="IPR018062">
    <property type="entry name" value="HTH_AraC-typ_CS"/>
</dbReference>
<dbReference type="Pfam" id="PF02311">
    <property type="entry name" value="AraC_binding"/>
    <property type="match status" value="1"/>
</dbReference>
<dbReference type="PROSITE" id="PS00041">
    <property type="entry name" value="HTH_ARAC_FAMILY_1"/>
    <property type="match status" value="1"/>
</dbReference>
<dbReference type="Pfam" id="PF12833">
    <property type="entry name" value="HTH_18"/>
    <property type="match status" value="1"/>
</dbReference>
<dbReference type="GO" id="GO:0043565">
    <property type="term" value="F:sequence-specific DNA binding"/>
    <property type="evidence" value="ECO:0007669"/>
    <property type="project" value="InterPro"/>
</dbReference>
<gene>
    <name evidence="5" type="ORF">D7M11_03580</name>
</gene>
<reference evidence="5 6" key="1">
    <citation type="journal article" date="2007" name="Int. J. Syst. Evol. Microbiol.">
        <title>Paenibacillus ginsengarvi sp. nov., isolated from soil from ginseng cultivation.</title>
        <authorList>
            <person name="Yoon M.H."/>
            <person name="Ten L.N."/>
            <person name="Im W.T."/>
        </authorList>
    </citation>
    <scope>NUCLEOTIDE SEQUENCE [LARGE SCALE GENOMIC DNA]</scope>
    <source>
        <strain evidence="5 6">KCTC 13059</strain>
    </source>
</reference>
<dbReference type="Gene3D" id="1.10.10.60">
    <property type="entry name" value="Homeodomain-like"/>
    <property type="match status" value="2"/>
</dbReference>
<feature type="domain" description="HTH araC/xylS-type" evidence="4">
    <location>
        <begin position="172"/>
        <end position="270"/>
    </location>
</feature>
<keyword evidence="3" id="KW-0804">Transcription</keyword>
<comment type="caution">
    <text evidence="5">The sequence shown here is derived from an EMBL/GenBank/DDBJ whole genome shotgun (WGS) entry which is preliminary data.</text>
</comment>
<organism evidence="5 6">
    <name type="scientific">Paenibacillus ginsengarvi</name>
    <dbReference type="NCBI Taxonomy" id="400777"/>
    <lineage>
        <taxon>Bacteria</taxon>
        <taxon>Bacillati</taxon>
        <taxon>Bacillota</taxon>
        <taxon>Bacilli</taxon>
        <taxon>Bacillales</taxon>
        <taxon>Paenibacillaceae</taxon>
        <taxon>Paenibacillus</taxon>
    </lineage>
</organism>
<keyword evidence="2" id="KW-0238">DNA-binding</keyword>
<dbReference type="PANTHER" id="PTHR43280">
    <property type="entry name" value="ARAC-FAMILY TRANSCRIPTIONAL REGULATOR"/>
    <property type="match status" value="1"/>
</dbReference>
<dbReference type="SMART" id="SM00342">
    <property type="entry name" value="HTH_ARAC"/>
    <property type="match status" value="1"/>
</dbReference>
<name>A0A3B0CNS6_9BACL</name>
<dbReference type="EMBL" id="RBAH01000002">
    <property type="protein sequence ID" value="RKN86104.1"/>
    <property type="molecule type" value="Genomic_DNA"/>
</dbReference>
<dbReference type="PROSITE" id="PS01124">
    <property type="entry name" value="HTH_ARAC_FAMILY_2"/>
    <property type="match status" value="1"/>
</dbReference>
<evidence type="ECO:0000256" key="2">
    <source>
        <dbReference type="ARBA" id="ARBA00023125"/>
    </source>
</evidence>
<evidence type="ECO:0000313" key="6">
    <source>
        <dbReference type="Proteomes" id="UP000282311"/>
    </source>
</evidence>
<protein>
    <submittedName>
        <fullName evidence="5">AraC family transcriptional regulator</fullName>
    </submittedName>
</protein>
<keyword evidence="1" id="KW-0805">Transcription regulation</keyword>
<dbReference type="InterPro" id="IPR037923">
    <property type="entry name" value="HTH-like"/>
</dbReference>
<evidence type="ECO:0000256" key="1">
    <source>
        <dbReference type="ARBA" id="ARBA00023015"/>
    </source>
</evidence>
<dbReference type="AlphaFoldDB" id="A0A3B0CNS6"/>
<dbReference type="SUPFAM" id="SSF46689">
    <property type="entry name" value="Homeodomain-like"/>
    <property type="match status" value="2"/>
</dbReference>
<proteinExistence type="predicted"/>
<dbReference type="OrthoDB" id="625043at2"/>
<evidence type="ECO:0000256" key="3">
    <source>
        <dbReference type="ARBA" id="ARBA00023163"/>
    </source>
</evidence>
<dbReference type="InterPro" id="IPR009057">
    <property type="entry name" value="Homeodomain-like_sf"/>
</dbReference>
<sequence>MNPPNGMDNFDFTITNLHYVVDLLSRSSVNVQPTQESVSQNGYVLSLTTHGSTNYYISDNHYSVSKGDILFFPKDLPRKKILGESDQWRHIIVRFNVQFGGDADQAALESLKPVFKNIDQTRSGLLFQELLQAWVGKQPGYWIRCRSRIMDILHLLIIDSLEHKTSHLQMVESLLELMYANEQKFFSIAELSREIGISPSYLCLIFKKTTGLTVIEYQNRIKIGKASDLLRSGEYNITAVAERLGFKDIYYFSRLFKKMMGTPPSYIMKKL</sequence>
<dbReference type="InterPro" id="IPR003313">
    <property type="entry name" value="AraC-bd"/>
</dbReference>
<dbReference type="Proteomes" id="UP000282311">
    <property type="component" value="Unassembled WGS sequence"/>
</dbReference>
<accession>A0A3B0CNS6</accession>
<dbReference type="SUPFAM" id="SSF51215">
    <property type="entry name" value="Regulatory protein AraC"/>
    <property type="match status" value="1"/>
</dbReference>
<evidence type="ECO:0000259" key="4">
    <source>
        <dbReference type="PROSITE" id="PS01124"/>
    </source>
</evidence>
<dbReference type="InterPro" id="IPR018060">
    <property type="entry name" value="HTH_AraC"/>
</dbReference>
<evidence type="ECO:0000313" key="5">
    <source>
        <dbReference type="EMBL" id="RKN86104.1"/>
    </source>
</evidence>
<keyword evidence="6" id="KW-1185">Reference proteome</keyword>
<dbReference type="PANTHER" id="PTHR43280:SF2">
    <property type="entry name" value="HTH-TYPE TRANSCRIPTIONAL REGULATOR EXSA"/>
    <property type="match status" value="1"/>
</dbReference>
<dbReference type="GO" id="GO:0003700">
    <property type="term" value="F:DNA-binding transcription factor activity"/>
    <property type="evidence" value="ECO:0007669"/>
    <property type="project" value="InterPro"/>
</dbReference>